<keyword evidence="13" id="KW-0067">ATP-binding</keyword>
<dbReference type="STRING" id="292415.Tbd_0217"/>
<evidence type="ECO:0000256" key="9">
    <source>
        <dbReference type="ARBA" id="ARBA00022679"/>
    </source>
</evidence>
<evidence type="ECO:0000256" key="7">
    <source>
        <dbReference type="ARBA" id="ARBA00022553"/>
    </source>
</evidence>
<keyword evidence="7" id="KW-0597">Phosphoprotein</keyword>
<dbReference type="Pfam" id="PF02518">
    <property type="entry name" value="HATPase_c"/>
    <property type="match status" value="1"/>
</dbReference>
<evidence type="ECO:0000256" key="15">
    <source>
        <dbReference type="ARBA" id="ARBA00023012"/>
    </source>
</evidence>
<dbReference type="NCBIfam" id="TIGR02966">
    <property type="entry name" value="phoR_proteo"/>
    <property type="match status" value="1"/>
</dbReference>
<evidence type="ECO:0000259" key="18">
    <source>
        <dbReference type="PROSITE" id="PS50109"/>
    </source>
</evidence>
<dbReference type="InterPro" id="IPR050351">
    <property type="entry name" value="BphY/WalK/GraS-like"/>
</dbReference>
<dbReference type="GO" id="GO:0006817">
    <property type="term" value="P:phosphate ion transport"/>
    <property type="evidence" value="ECO:0007669"/>
    <property type="project" value="UniProtKB-KW"/>
</dbReference>
<keyword evidence="10" id="KW-0812">Transmembrane</keyword>
<dbReference type="KEGG" id="tbd:Tbd_0217"/>
<dbReference type="PANTHER" id="PTHR45453">
    <property type="entry name" value="PHOSPHATE REGULON SENSOR PROTEIN PHOR"/>
    <property type="match status" value="1"/>
</dbReference>
<name>Q3SM79_THIDA</name>
<dbReference type="Pfam" id="PF13188">
    <property type="entry name" value="PAS_8"/>
    <property type="match status" value="1"/>
</dbReference>
<dbReference type="NCBIfam" id="NF008235">
    <property type="entry name" value="PRK11006.1"/>
    <property type="match status" value="1"/>
</dbReference>
<keyword evidence="20" id="KW-1185">Reference proteome</keyword>
<reference evidence="19 20" key="1">
    <citation type="journal article" date="2006" name="J. Bacteriol.">
        <title>The genome sequence of the obligately chemolithoautotrophic, facultatively anaerobic bacterium Thiobacillus denitrificans.</title>
        <authorList>
            <person name="Beller H.R."/>
            <person name="Chain P.S."/>
            <person name="Letain T.E."/>
            <person name="Chakicherla A."/>
            <person name="Larimer F.W."/>
            <person name="Richardson P.M."/>
            <person name="Coleman M.A."/>
            <person name="Wood A.P."/>
            <person name="Kelly D.P."/>
        </authorList>
    </citation>
    <scope>NUCLEOTIDE SEQUENCE [LARGE SCALE GENOMIC DNA]</scope>
    <source>
        <strain evidence="19 20">ATCC 25259</strain>
    </source>
</reference>
<dbReference type="Proteomes" id="UP000008291">
    <property type="component" value="Chromosome"/>
</dbReference>
<gene>
    <name evidence="19" type="ordered locus">Tbd_0217</name>
</gene>
<dbReference type="InterPro" id="IPR005467">
    <property type="entry name" value="His_kinase_dom"/>
</dbReference>
<dbReference type="InterPro" id="IPR021766">
    <property type="entry name" value="PhoR_N"/>
</dbReference>
<evidence type="ECO:0000256" key="12">
    <source>
        <dbReference type="ARBA" id="ARBA00022777"/>
    </source>
</evidence>
<dbReference type="PRINTS" id="PR00344">
    <property type="entry name" value="BCTRLSENSOR"/>
</dbReference>
<keyword evidence="15" id="KW-0902">Two-component regulatory system</keyword>
<evidence type="ECO:0000256" key="10">
    <source>
        <dbReference type="ARBA" id="ARBA00022692"/>
    </source>
</evidence>
<dbReference type="InterPro" id="IPR036890">
    <property type="entry name" value="HATPase_C_sf"/>
</dbReference>
<evidence type="ECO:0000256" key="1">
    <source>
        <dbReference type="ARBA" id="ARBA00000085"/>
    </source>
</evidence>
<dbReference type="PROSITE" id="PS50109">
    <property type="entry name" value="HIS_KIN"/>
    <property type="match status" value="1"/>
</dbReference>
<protein>
    <recommendedName>
        <fullName evidence="4">Phosphate regulon sensor protein PhoR</fullName>
        <ecNumber evidence="3">2.7.13.3</ecNumber>
    </recommendedName>
</protein>
<dbReference type="GO" id="GO:0005886">
    <property type="term" value="C:plasma membrane"/>
    <property type="evidence" value="ECO:0007669"/>
    <property type="project" value="UniProtKB-SubCell"/>
</dbReference>
<dbReference type="GO" id="GO:0005524">
    <property type="term" value="F:ATP binding"/>
    <property type="evidence" value="ECO:0007669"/>
    <property type="project" value="UniProtKB-KW"/>
</dbReference>
<organism evidence="19 20">
    <name type="scientific">Thiobacillus denitrificans (strain ATCC 25259 / T1)</name>
    <dbReference type="NCBI Taxonomy" id="292415"/>
    <lineage>
        <taxon>Bacteria</taxon>
        <taxon>Pseudomonadati</taxon>
        <taxon>Pseudomonadota</taxon>
        <taxon>Betaproteobacteria</taxon>
        <taxon>Nitrosomonadales</taxon>
        <taxon>Thiobacillaceae</taxon>
        <taxon>Thiobacillus</taxon>
    </lineage>
</organism>
<dbReference type="HOGENOM" id="CLU_000445_89_2_4"/>
<dbReference type="Gene3D" id="3.30.450.20">
    <property type="entry name" value="PAS domain"/>
    <property type="match status" value="1"/>
</dbReference>
<dbReference type="PANTHER" id="PTHR45453:SF1">
    <property type="entry name" value="PHOSPHATE REGULON SENSOR PROTEIN PHOR"/>
    <property type="match status" value="1"/>
</dbReference>
<evidence type="ECO:0000256" key="6">
    <source>
        <dbReference type="ARBA" id="ARBA00022475"/>
    </source>
</evidence>
<keyword evidence="6" id="KW-1003">Cell membrane</keyword>
<dbReference type="Pfam" id="PF00512">
    <property type="entry name" value="HisKA"/>
    <property type="match status" value="1"/>
</dbReference>
<evidence type="ECO:0000256" key="3">
    <source>
        <dbReference type="ARBA" id="ARBA00012438"/>
    </source>
</evidence>
<evidence type="ECO:0000256" key="17">
    <source>
        <dbReference type="ARBA" id="ARBA00025207"/>
    </source>
</evidence>
<dbReference type="InterPro" id="IPR004358">
    <property type="entry name" value="Sig_transdc_His_kin-like_C"/>
</dbReference>
<dbReference type="SMART" id="SM00388">
    <property type="entry name" value="HisKA"/>
    <property type="match status" value="1"/>
</dbReference>
<keyword evidence="5" id="KW-0813">Transport</keyword>
<evidence type="ECO:0000256" key="11">
    <source>
        <dbReference type="ARBA" id="ARBA00022741"/>
    </source>
</evidence>
<dbReference type="SUPFAM" id="SSF55874">
    <property type="entry name" value="ATPase domain of HSP90 chaperone/DNA topoisomerase II/histidine kinase"/>
    <property type="match status" value="1"/>
</dbReference>
<keyword evidence="16" id="KW-0472">Membrane</keyword>
<dbReference type="InterPro" id="IPR035965">
    <property type="entry name" value="PAS-like_dom_sf"/>
</dbReference>
<evidence type="ECO:0000256" key="8">
    <source>
        <dbReference type="ARBA" id="ARBA00022592"/>
    </source>
</evidence>
<evidence type="ECO:0000256" key="2">
    <source>
        <dbReference type="ARBA" id="ARBA00004236"/>
    </source>
</evidence>
<keyword evidence="14" id="KW-1133">Transmembrane helix</keyword>
<dbReference type="EMBL" id="CP000116">
    <property type="protein sequence ID" value="AAZ96170.1"/>
    <property type="molecule type" value="Genomic_DNA"/>
</dbReference>
<comment type="catalytic activity">
    <reaction evidence="1">
        <text>ATP + protein L-histidine = ADP + protein N-phospho-L-histidine.</text>
        <dbReference type="EC" id="2.7.13.3"/>
    </reaction>
</comment>
<dbReference type="FunFam" id="1.10.287.130:FF:000008">
    <property type="entry name" value="Two-component sensor histidine kinase"/>
    <property type="match status" value="1"/>
</dbReference>
<dbReference type="Gene3D" id="1.10.287.130">
    <property type="match status" value="1"/>
</dbReference>
<dbReference type="SMART" id="SM00387">
    <property type="entry name" value="HATPase_c"/>
    <property type="match status" value="1"/>
</dbReference>
<evidence type="ECO:0000256" key="13">
    <source>
        <dbReference type="ARBA" id="ARBA00022840"/>
    </source>
</evidence>
<evidence type="ECO:0000256" key="14">
    <source>
        <dbReference type="ARBA" id="ARBA00022989"/>
    </source>
</evidence>
<dbReference type="InterPro" id="IPR000014">
    <property type="entry name" value="PAS"/>
</dbReference>
<evidence type="ECO:0000256" key="4">
    <source>
        <dbReference type="ARBA" id="ARBA00019665"/>
    </source>
</evidence>
<feature type="domain" description="Histidine kinase" evidence="18">
    <location>
        <begin position="212"/>
        <end position="428"/>
    </location>
</feature>
<sequence>MMGFWWRPLSVLASVMLVALILWAGSGWVAALGFLAGIQAFVMLRRLWQEYRLSRWLENPDEVDPPDATGTWGDIFYRLQKLQRRQRASRSELTNALEQFEHAAQAVPDAMVILNGTEQIEWCNPASRSYLGLDCERDQGQFVRYLMRQAHFLDFLDAADYSRRLVCKSPVNRELTLSVQLVPFGEGKKLLVARDITDLERVDAMRRDFIANVSHELRTPLTVVGGFVETLAETDDLPPAESRRYFDLMLDHTRRMQRLLDDLLILSRLESADHSLSDEPVNVPEMVQALKSEAESLSRGRHRVSVQATSGTWLKGSQQEVRSAFGNLVSNAVRYTPEGGAITLGWHERDGEAVFSVKDTGEGIAAEHIPRLTERFYRVDRSRSRETGGTGLGLAIVKHVLTRHHARLDIQSTPGRGSAFSAIFPAQRVLAAPENAQVIPFPARDQGAA</sequence>
<dbReference type="Pfam" id="PF11808">
    <property type="entry name" value="PhoR"/>
    <property type="match status" value="1"/>
</dbReference>
<dbReference type="InterPro" id="IPR014310">
    <property type="entry name" value="Sig_transdc_His_kinase_PhoR"/>
</dbReference>
<dbReference type="EC" id="2.7.13.3" evidence="3"/>
<dbReference type="GO" id="GO:0000155">
    <property type="term" value="F:phosphorelay sensor kinase activity"/>
    <property type="evidence" value="ECO:0007669"/>
    <property type="project" value="InterPro"/>
</dbReference>
<dbReference type="SUPFAM" id="SSF55785">
    <property type="entry name" value="PYP-like sensor domain (PAS domain)"/>
    <property type="match status" value="1"/>
</dbReference>
<dbReference type="SUPFAM" id="SSF47384">
    <property type="entry name" value="Homodimeric domain of signal transducing histidine kinase"/>
    <property type="match status" value="1"/>
</dbReference>
<dbReference type="InterPro" id="IPR036097">
    <property type="entry name" value="HisK_dim/P_sf"/>
</dbReference>
<keyword evidence="11" id="KW-0547">Nucleotide-binding</keyword>
<dbReference type="InterPro" id="IPR003594">
    <property type="entry name" value="HATPase_dom"/>
</dbReference>
<dbReference type="AlphaFoldDB" id="Q3SM79"/>
<dbReference type="SMART" id="SM00091">
    <property type="entry name" value="PAS"/>
    <property type="match status" value="1"/>
</dbReference>
<dbReference type="Gene3D" id="3.30.565.10">
    <property type="entry name" value="Histidine kinase-like ATPase, C-terminal domain"/>
    <property type="match status" value="1"/>
</dbReference>
<evidence type="ECO:0000313" key="19">
    <source>
        <dbReference type="EMBL" id="AAZ96170.1"/>
    </source>
</evidence>
<dbReference type="eggNOG" id="COG5002">
    <property type="taxonomic scope" value="Bacteria"/>
</dbReference>
<comment type="function">
    <text evidence="17">Member of the two-component regulatory system PhoR/PhoB involved in the phosphate regulon genes expression. PhoR may function as a membrane-associated protein kinase that phosphorylates PhoB in response to environmental signals.</text>
</comment>
<comment type="subcellular location">
    <subcellularLocation>
        <location evidence="2">Cell membrane</location>
    </subcellularLocation>
</comment>
<dbReference type="GO" id="GO:0016036">
    <property type="term" value="P:cellular response to phosphate starvation"/>
    <property type="evidence" value="ECO:0007669"/>
    <property type="project" value="TreeGrafter"/>
</dbReference>
<evidence type="ECO:0000256" key="16">
    <source>
        <dbReference type="ARBA" id="ARBA00023136"/>
    </source>
</evidence>
<dbReference type="GO" id="GO:0004721">
    <property type="term" value="F:phosphoprotein phosphatase activity"/>
    <property type="evidence" value="ECO:0007669"/>
    <property type="project" value="InterPro"/>
</dbReference>
<proteinExistence type="predicted"/>
<keyword evidence="12 19" id="KW-0418">Kinase</keyword>
<keyword evidence="8" id="KW-0592">Phosphate transport</keyword>
<dbReference type="CDD" id="cd00082">
    <property type="entry name" value="HisKA"/>
    <property type="match status" value="1"/>
</dbReference>
<accession>Q3SM79</accession>
<keyword evidence="9" id="KW-0808">Transferase</keyword>
<dbReference type="FunFam" id="3.30.565.10:FF:000032">
    <property type="entry name" value="Phosphate regulon sensor histidine kinase PhoR"/>
    <property type="match status" value="1"/>
</dbReference>
<dbReference type="RefSeq" id="WP_011310730.1">
    <property type="nucleotide sequence ID" value="NC_007404.1"/>
</dbReference>
<evidence type="ECO:0000256" key="5">
    <source>
        <dbReference type="ARBA" id="ARBA00022448"/>
    </source>
</evidence>
<dbReference type="InterPro" id="IPR003661">
    <property type="entry name" value="HisK_dim/P_dom"/>
</dbReference>
<evidence type="ECO:0000313" key="20">
    <source>
        <dbReference type="Proteomes" id="UP000008291"/>
    </source>
</evidence>